<dbReference type="InterPro" id="IPR006016">
    <property type="entry name" value="UspA"/>
</dbReference>
<comment type="similarity">
    <text evidence="1">Belongs to the universal stress protein A family.</text>
</comment>
<proteinExistence type="inferred from homology"/>
<name>A0A255Z1T4_9PROT</name>
<evidence type="ECO:0000313" key="3">
    <source>
        <dbReference type="EMBL" id="OYQ34610.1"/>
    </source>
</evidence>
<dbReference type="CDD" id="cd00293">
    <property type="entry name" value="USP-like"/>
    <property type="match status" value="1"/>
</dbReference>
<dbReference type="SUPFAM" id="SSF52402">
    <property type="entry name" value="Adenine nucleotide alpha hydrolases-like"/>
    <property type="match status" value="1"/>
</dbReference>
<dbReference type="InterPro" id="IPR006015">
    <property type="entry name" value="Universal_stress_UspA"/>
</dbReference>
<evidence type="ECO:0000259" key="2">
    <source>
        <dbReference type="Pfam" id="PF00582"/>
    </source>
</evidence>
<dbReference type="Proteomes" id="UP000216998">
    <property type="component" value="Unassembled WGS sequence"/>
</dbReference>
<dbReference type="EMBL" id="NOXU01000028">
    <property type="protein sequence ID" value="OYQ34610.1"/>
    <property type="molecule type" value="Genomic_DNA"/>
</dbReference>
<keyword evidence="4" id="KW-1185">Reference proteome</keyword>
<gene>
    <name evidence="3" type="ORF">CHU95_11450</name>
</gene>
<dbReference type="PRINTS" id="PR01438">
    <property type="entry name" value="UNVRSLSTRESS"/>
</dbReference>
<evidence type="ECO:0000313" key="4">
    <source>
        <dbReference type="Proteomes" id="UP000216998"/>
    </source>
</evidence>
<organism evidence="3 4">
    <name type="scientific">Niveispirillum lacus</name>
    <dbReference type="NCBI Taxonomy" id="1981099"/>
    <lineage>
        <taxon>Bacteria</taxon>
        <taxon>Pseudomonadati</taxon>
        <taxon>Pseudomonadota</taxon>
        <taxon>Alphaproteobacteria</taxon>
        <taxon>Rhodospirillales</taxon>
        <taxon>Azospirillaceae</taxon>
        <taxon>Niveispirillum</taxon>
    </lineage>
</organism>
<dbReference type="AlphaFoldDB" id="A0A255Z1T4"/>
<dbReference type="RefSeq" id="WP_094456462.1">
    <property type="nucleotide sequence ID" value="NZ_NOXU01000028.1"/>
</dbReference>
<accession>A0A255Z1T4</accession>
<protein>
    <submittedName>
        <fullName evidence="3">Universal stress protein UspA</fullName>
    </submittedName>
</protein>
<reference evidence="3 4" key="1">
    <citation type="submission" date="2017-07" db="EMBL/GenBank/DDBJ databases">
        <title>Niveispirillum cyanobacteriorum sp. nov., isolated from cyanobacterial aggregates in a eutrophic lake.</title>
        <authorList>
            <person name="Cai H."/>
        </authorList>
    </citation>
    <scope>NUCLEOTIDE SEQUENCE [LARGE SCALE GENOMIC DNA]</scope>
    <source>
        <strain evidence="4">TH1-14</strain>
    </source>
</reference>
<dbReference type="Pfam" id="PF00582">
    <property type="entry name" value="Usp"/>
    <property type="match status" value="1"/>
</dbReference>
<feature type="domain" description="UspA" evidence="2">
    <location>
        <begin position="157"/>
        <end position="277"/>
    </location>
</feature>
<sequence length="279" mass="29698">MTNGRTAYLPLATYPDVVPDDALRAAVALAETLQYDLHVTAFTADIPGVSSPVGGLFLNIPEMIRTTEAYSQAEAKRQQELISALVPATVSLECATRHLAPGAIADTAAGEARYYDLSLLGWTKDHLSIHDLAQTVIFGAGRPAILVPPVSRPAALDHVAIAWDGGRAAARALADALPLLKPGTRITVLTVPDEKKLHHHDIAETLAVSLRRHGFLSEARNIKLNGRPIAEVLQDAALDLSADLLVMGGFGHSRLRDFVLGGATTGVFANLRLPVLLSH</sequence>
<comment type="caution">
    <text evidence="3">The sequence shown here is derived from an EMBL/GenBank/DDBJ whole genome shotgun (WGS) entry which is preliminary data.</text>
</comment>
<evidence type="ECO:0000256" key="1">
    <source>
        <dbReference type="ARBA" id="ARBA00008791"/>
    </source>
</evidence>
<dbReference type="Gene3D" id="3.40.50.12370">
    <property type="match status" value="1"/>
</dbReference>
<dbReference type="OrthoDB" id="9804721at2"/>